<sequence length="477" mass="53187">MEFRLLTETHDPDEHRALSLEGKRWALTTPLDIHSDAAPVAAYTCISYVWGAARAPNPVHPSVQMSSHTLPALRTAMHSGGAAFWMDAFCVPLERPAKRATLESMGFIYNRAERVVVVLTKASMEAFAQMAAWDMKGAAAPPREPLDVLERDMWIRSVWTYQEVVNSRNLFFAGEDSDAALVDGNTFLSAFGYYLATYKKWNNMASVALRERYPYLDAFEDLIADWLISKYGERSAYLVIASMQRRVWAEDANYFYSMIGAITTQPSQRTSNPTTATLADAFMIVCEAKGDYSFIFCANERDVRPGLTWRPQPEILLAVMPWHSFGEMQWGERDNRGVLTLKAMLRLERSGNVGKEGKRIIGAFLALEDGLPDASDDEIVGRLVVALGHMGFTGSSVPLMMSEGYFFPQWPIAENQDVAVWASSSILWVMGAPSIAVVHDADEGKKSYIPGVFMGHVHTAAATELVIEDSIVHQIRF</sequence>
<keyword evidence="2" id="KW-1185">Reference proteome</keyword>
<organism evidence="1 2">
    <name type="scientific">Artomyces pyxidatus</name>
    <dbReference type="NCBI Taxonomy" id="48021"/>
    <lineage>
        <taxon>Eukaryota</taxon>
        <taxon>Fungi</taxon>
        <taxon>Dikarya</taxon>
        <taxon>Basidiomycota</taxon>
        <taxon>Agaricomycotina</taxon>
        <taxon>Agaricomycetes</taxon>
        <taxon>Russulales</taxon>
        <taxon>Auriscalpiaceae</taxon>
        <taxon>Artomyces</taxon>
    </lineage>
</organism>
<protein>
    <submittedName>
        <fullName evidence="1">Uncharacterized protein</fullName>
    </submittedName>
</protein>
<reference evidence="1" key="2">
    <citation type="journal article" date="2022" name="New Phytol.">
        <title>Evolutionary transition to the ectomycorrhizal habit in the genomes of a hyperdiverse lineage of mushroom-forming fungi.</title>
        <authorList>
            <person name="Looney B."/>
            <person name="Miyauchi S."/>
            <person name="Morin E."/>
            <person name="Drula E."/>
            <person name="Courty P.E."/>
            <person name="Kohler A."/>
            <person name="Kuo A."/>
            <person name="LaButti K."/>
            <person name="Pangilinan J."/>
            <person name="Lipzen A."/>
            <person name="Riley R."/>
            <person name="Andreopoulos W."/>
            <person name="He G."/>
            <person name="Johnson J."/>
            <person name="Nolan M."/>
            <person name="Tritt A."/>
            <person name="Barry K.W."/>
            <person name="Grigoriev I.V."/>
            <person name="Nagy L.G."/>
            <person name="Hibbett D."/>
            <person name="Henrissat B."/>
            <person name="Matheny P.B."/>
            <person name="Labbe J."/>
            <person name="Martin F.M."/>
        </authorList>
    </citation>
    <scope>NUCLEOTIDE SEQUENCE</scope>
    <source>
        <strain evidence="1">HHB10654</strain>
    </source>
</reference>
<proteinExistence type="predicted"/>
<gene>
    <name evidence="1" type="ORF">BV25DRAFT_1129595</name>
</gene>
<accession>A0ACB8SU76</accession>
<evidence type="ECO:0000313" key="2">
    <source>
        <dbReference type="Proteomes" id="UP000814140"/>
    </source>
</evidence>
<comment type="caution">
    <text evidence="1">The sequence shown here is derived from an EMBL/GenBank/DDBJ whole genome shotgun (WGS) entry which is preliminary data.</text>
</comment>
<evidence type="ECO:0000313" key="1">
    <source>
        <dbReference type="EMBL" id="KAI0059471.1"/>
    </source>
</evidence>
<reference evidence="1" key="1">
    <citation type="submission" date="2021-03" db="EMBL/GenBank/DDBJ databases">
        <authorList>
            <consortium name="DOE Joint Genome Institute"/>
            <person name="Ahrendt S."/>
            <person name="Looney B.P."/>
            <person name="Miyauchi S."/>
            <person name="Morin E."/>
            <person name="Drula E."/>
            <person name="Courty P.E."/>
            <person name="Chicoki N."/>
            <person name="Fauchery L."/>
            <person name="Kohler A."/>
            <person name="Kuo A."/>
            <person name="Labutti K."/>
            <person name="Pangilinan J."/>
            <person name="Lipzen A."/>
            <person name="Riley R."/>
            <person name="Andreopoulos W."/>
            <person name="He G."/>
            <person name="Johnson J."/>
            <person name="Barry K.W."/>
            <person name="Grigoriev I.V."/>
            <person name="Nagy L."/>
            <person name="Hibbett D."/>
            <person name="Henrissat B."/>
            <person name="Matheny P.B."/>
            <person name="Labbe J."/>
            <person name="Martin F."/>
        </authorList>
    </citation>
    <scope>NUCLEOTIDE SEQUENCE</scope>
    <source>
        <strain evidence="1">HHB10654</strain>
    </source>
</reference>
<name>A0ACB8SU76_9AGAM</name>
<dbReference type="Proteomes" id="UP000814140">
    <property type="component" value="Unassembled WGS sequence"/>
</dbReference>
<dbReference type="EMBL" id="MU277226">
    <property type="protein sequence ID" value="KAI0059471.1"/>
    <property type="molecule type" value="Genomic_DNA"/>
</dbReference>